<dbReference type="Pfam" id="PF14307">
    <property type="entry name" value="Glyco_tran_WbsX"/>
    <property type="match status" value="1"/>
</dbReference>
<reference evidence="1" key="1">
    <citation type="submission" date="2023-10" db="EMBL/GenBank/DDBJ databases">
        <authorList>
            <person name="Chen Y."/>
            <person name="Shah S."/>
            <person name="Dougan E. K."/>
            <person name="Thang M."/>
            <person name="Chan C."/>
        </authorList>
    </citation>
    <scope>NUCLEOTIDE SEQUENCE [LARGE SCALE GENOMIC DNA]</scope>
</reference>
<accession>A0ABN9TRS4</accession>
<protein>
    <submittedName>
        <fullName evidence="1">Uncharacterized protein</fullName>
    </submittedName>
</protein>
<comment type="caution">
    <text evidence="1">The sequence shown here is derived from an EMBL/GenBank/DDBJ whole genome shotgun (WGS) entry which is preliminary data.</text>
</comment>
<keyword evidence="2" id="KW-1185">Reference proteome</keyword>
<evidence type="ECO:0000313" key="2">
    <source>
        <dbReference type="Proteomes" id="UP001189429"/>
    </source>
</evidence>
<dbReference type="EMBL" id="CAUYUJ010015012">
    <property type="protein sequence ID" value="CAK0848818.1"/>
    <property type="molecule type" value="Genomic_DNA"/>
</dbReference>
<proteinExistence type="predicted"/>
<dbReference type="PANTHER" id="PTHR41244">
    <property type="entry name" value="RHAMNAN SYNTHESIS F"/>
    <property type="match status" value="1"/>
</dbReference>
<name>A0ABN9TRS4_9DINO</name>
<gene>
    <name evidence="1" type="ORF">PCOR1329_LOCUS41675</name>
</gene>
<organism evidence="1 2">
    <name type="scientific">Prorocentrum cordatum</name>
    <dbReference type="NCBI Taxonomy" id="2364126"/>
    <lineage>
        <taxon>Eukaryota</taxon>
        <taxon>Sar</taxon>
        <taxon>Alveolata</taxon>
        <taxon>Dinophyceae</taxon>
        <taxon>Prorocentrales</taxon>
        <taxon>Prorocentraceae</taxon>
        <taxon>Prorocentrum</taxon>
    </lineage>
</organism>
<dbReference type="PANTHER" id="PTHR41244:SF1">
    <property type="entry name" value="GLYCOSYLTRANSFERASE"/>
    <property type="match status" value="1"/>
</dbReference>
<sequence length="685" mass="75805">MVRQPLELRCQSPTPSLPPWRSLLLLFASALALSLGFDLCRTGLCRTGDLPILTSLSGDAARGLAEIAVLLQVATCEGSAWQEALAECAGNVAAAALEVGRSASVQVAASQECAAASRGLADSLLASRVQVGFRAAEGSSSAELLALQLKEAEAAGLVLIMGTDAGPAVRHRTTQALCGTVPQVHSVLRQFDTDSSLGLLAPLGTVADHTTETSDIMPSLRRARFANHTTCASLFGQERLSRMGRYAPSHQSSVAAVGGNYWTRFTAFPAHAPEVIAGLRATFGSTGATARDAQLSLVEVWIPTMVREGGAKLAEIPPAPKPMAIFFPQYHPIPENDKFWGTNFTEWTLLRPFEGPQIRKPLSVEKGGLGYYDLRDVEVRRRQGELAKSYGLHGFVYYHYWFSSVDGHKVMYKVPELRIQDGHPDTPFMFSWANEAWSRHWDGNDTQDTLMLAQTYGEQEEWTAHFNYLVQFFKHPKYIRVEGKPAFVIYRPGLMEEKLEPMLELWTRMAVENGLPGLHIIATVGSFYRLPAERPWETTPMLNAAFHFMTSDMCCHAGVKPHPPPAPPNKRAVSTVEDFGEVEQAVQYWGAYAGFDNRPRKPKERIFPKLKVSPSDFALGVKYSLDGMAHNGAAREVWDNLYFLASWNEWNEQSVLEPDDTYGFGFLEALREQLRRVPSRVYEGP</sequence>
<dbReference type="Gene3D" id="3.20.20.80">
    <property type="entry name" value="Glycosidases"/>
    <property type="match status" value="1"/>
</dbReference>
<dbReference type="Proteomes" id="UP001189429">
    <property type="component" value="Unassembled WGS sequence"/>
</dbReference>
<dbReference type="InterPro" id="IPR032719">
    <property type="entry name" value="WbsX"/>
</dbReference>
<evidence type="ECO:0000313" key="1">
    <source>
        <dbReference type="EMBL" id="CAK0848818.1"/>
    </source>
</evidence>
<dbReference type="CDD" id="cd11579">
    <property type="entry name" value="Glyco_tran_WbsX"/>
    <property type="match status" value="1"/>
</dbReference>